<evidence type="ECO:0000256" key="1">
    <source>
        <dbReference type="SAM" id="SignalP"/>
    </source>
</evidence>
<dbReference type="EMBL" id="LJZO01000005">
    <property type="protein sequence ID" value="ROW02185.1"/>
    <property type="molecule type" value="Genomic_DNA"/>
</dbReference>
<keyword evidence="3" id="KW-1185">Reference proteome</keyword>
<evidence type="ECO:0000313" key="3">
    <source>
        <dbReference type="Proteomes" id="UP000284375"/>
    </source>
</evidence>
<dbReference type="Proteomes" id="UP000284375">
    <property type="component" value="Unassembled WGS sequence"/>
</dbReference>
<dbReference type="PROSITE" id="PS51257">
    <property type="entry name" value="PROKAR_LIPOPROTEIN"/>
    <property type="match status" value="1"/>
</dbReference>
<accession>A0A423WFJ5</accession>
<proteinExistence type="predicted"/>
<evidence type="ECO:0000313" key="2">
    <source>
        <dbReference type="EMBL" id="ROW02185.1"/>
    </source>
</evidence>
<reference evidence="2 3" key="1">
    <citation type="submission" date="2015-09" db="EMBL/GenBank/DDBJ databases">
        <title>Host preference determinants of Valsa canker pathogens revealed by comparative genomics.</title>
        <authorList>
            <person name="Yin Z."/>
            <person name="Huang L."/>
        </authorList>
    </citation>
    <scope>NUCLEOTIDE SEQUENCE [LARGE SCALE GENOMIC DNA]</scope>
    <source>
        <strain evidence="2 3">YSFL</strain>
    </source>
</reference>
<feature type="signal peptide" evidence="1">
    <location>
        <begin position="1"/>
        <end position="19"/>
    </location>
</feature>
<sequence length="197" mass="21129">MQKAMSYSLFLTFISLVCACLGAEGPRQDDGGIGQFIFPVWPITNFNGGCSPGGCIRLSDAALSMTLPSGWPEAYLSQTHMLSRNVIVSFDMSNTETATEPGVSAGCDVNGDSPTWQECTALPGNTGEANGTVWAMPLSAPSSFAVSVQHRFVNDSVTPFRYWNVTGNMSVNFEQTTLPVNLTLHALSVTETWSWGS</sequence>
<dbReference type="AlphaFoldDB" id="A0A423WFJ5"/>
<keyword evidence="1" id="KW-0732">Signal</keyword>
<feature type="chain" id="PRO_5019141616" evidence="1">
    <location>
        <begin position="20"/>
        <end position="197"/>
    </location>
</feature>
<protein>
    <submittedName>
        <fullName evidence="2">Uncharacterized protein</fullName>
    </submittedName>
</protein>
<name>A0A423WFJ5_CYTCH</name>
<organism evidence="2 3">
    <name type="scientific">Cytospora chrysosperma</name>
    <name type="common">Cytospora canker fungus</name>
    <name type="synonym">Sphaeria chrysosperma</name>
    <dbReference type="NCBI Taxonomy" id="252740"/>
    <lineage>
        <taxon>Eukaryota</taxon>
        <taxon>Fungi</taxon>
        <taxon>Dikarya</taxon>
        <taxon>Ascomycota</taxon>
        <taxon>Pezizomycotina</taxon>
        <taxon>Sordariomycetes</taxon>
        <taxon>Sordariomycetidae</taxon>
        <taxon>Diaporthales</taxon>
        <taxon>Cytosporaceae</taxon>
        <taxon>Cytospora</taxon>
    </lineage>
</organism>
<dbReference type="OrthoDB" id="5235397at2759"/>
<gene>
    <name evidence="2" type="ORF">VSDG_02527</name>
</gene>
<comment type="caution">
    <text evidence="2">The sequence shown here is derived from an EMBL/GenBank/DDBJ whole genome shotgun (WGS) entry which is preliminary data.</text>
</comment>